<comment type="caution">
    <text evidence="1">The sequence shown here is derived from an EMBL/GenBank/DDBJ whole genome shotgun (WGS) entry which is preliminary data.</text>
</comment>
<keyword evidence="2" id="KW-1185">Reference proteome</keyword>
<evidence type="ECO:0000313" key="2">
    <source>
        <dbReference type="Proteomes" id="UP001054945"/>
    </source>
</evidence>
<protein>
    <submittedName>
        <fullName evidence="1">Uncharacterized protein</fullName>
    </submittedName>
</protein>
<dbReference type="AlphaFoldDB" id="A0AAV4TVU4"/>
<sequence length="94" mass="10542">MDSLYRRFGRSAVSARAPRDVPETTPLGRIPKISQVLKEQFLLTTWARKERQAAAAANILFPGSEVGEGFFIASFCLIFTACLENFSPNWNLTF</sequence>
<gene>
    <name evidence="1" type="ORF">CEXT_70951</name>
</gene>
<proteinExistence type="predicted"/>
<dbReference type="Proteomes" id="UP001054945">
    <property type="component" value="Unassembled WGS sequence"/>
</dbReference>
<reference evidence="1 2" key="1">
    <citation type="submission" date="2021-06" db="EMBL/GenBank/DDBJ databases">
        <title>Caerostris extrusa draft genome.</title>
        <authorList>
            <person name="Kono N."/>
            <person name="Arakawa K."/>
        </authorList>
    </citation>
    <scope>NUCLEOTIDE SEQUENCE [LARGE SCALE GENOMIC DNA]</scope>
</reference>
<evidence type="ECO:0000313" key="1">
    <source>
        <dbReference type="EMBL" id="GIY49284.1"/>
    </source>
</evidence>
<dbReference type="EMBL" id="BPLR01011817">
    <property type="protein sequence ID" value="GIY49284.1"/>
    <property type="molecule type" value="Genomic_DNA"/>
</dbReference>
<organism evidence="1 2">
    <name type="scientific">Caerostris extrusa</name>
    <name type="common">Bark spider</name>
    <name type="synonym">Caerostris bankana</name>
    <dbReference type="NCBI Taxonomy" id="172846"/>
    <lineage>
        <taxon>Eukaryota</taxon>
        <taxon>Metazoa</taxon>
        <taxon>Ecdysozoa</taxon>
        <taxon>Arthropoda</taxon>
        <taxon>Chelicerata</taxon>
        <taxon>Arachnida</taxon>
        <taxon>Araneae</taxon>
        <taxon>Araneomorphae</taxon>
        <taxon>Entelegynae</taxon>
        <taxon>Araneoidea</taxon>
        <taxon>Araneidae</taxon>
        <taxon>Caerostris</taxon>
    </lineage>
</organism>
<name>A0AAV4TVU4_CAEEX</name>
<accession>A0AAV4TVU4</accession>